<sequence length="280" mass="31729">MFDMLPLDGEGRSCYPKEHGNQWETAKILITVKAAPQPSAAHGDTVCVAGIRMRPDGPEWVRLYPIPFRSMEEYLRFSKYDLITVQVKPSGKDPRSESYIPDRSTITTVEHLDGWKSRHPYLSPLSSQWTMCGILGALREGRPYPSLAVIRPLEVADLKVVRHPGWTAEQAEKLRVNLGQEDLFGAAPKVQLLEAPRFEAKYSYSCEDASCRGHNQGLLDWELVALERRLKHLDDVAAMGELRKKFFEQMCSPSRGPMFFVGNQLKHPLAFSVLGVYRSR</sequence>
<dbReference type="Proteomes" id="UP000326464">
    <property type="component" value="Unassembled WGS sequence"/>
</dbReference>
<reference evidence="2" key="1">
    <citation type="submission" date="2019-07" db="EMBL/GenBank/DDBJ databases">
        <title>Arthrobacter KR32 sp. nov., isolated from mountain cheese made of cows milk.</title>
        <authorList>
            <person name="Flegler A."/>
        </authorList>
    </citation>
    <scope>NUCLEOTIDE SEQUENCE [LARGE SCALE GENOMIC DNA]</scope>
    <source>
        <strain evidence="2">KR32</strain>
    </source>
</reference>
<protein>
    <submittedName>
        <fullName evidence="1">Uncharacterized protein</fullName>
    </submittedName>
</protein>
<accession>A0A7X1TM44</accession>
<dbReference type="OrthoDB" id="7595944at2"/>
<comment type="caution">
    <text evidence="1">The sequence shown here is derived from an EMBL/GenBank/DDBJ whole genome shotgun (WGS) entry which is preliminary data.</text>
</comment>
<evidence type="ECO:0000313" key="1">
    <source>
        <dbReference type="EMBL" id="MPY09146.1"/>
    </source>
</evidence>
<dbReference type="AlphaFoldDB" id="A0A7X1TM44"/>
<gene>
    <name evidence="1" type="ORF">FNH21_00060</name>
</gene>
<keyword evidence="2" id="KW-1185">Reference proteome</keyword>
<proteinExistence type="predicted"/>
<evidence type="ECO:0000313" key="2">
    <source>
        <dbReference type="Proteomes" id="UP000326464"/>
    </source>
</evidence>
<name>A0A7X1TM44_9MICC</name>
<dbReference type="EMBL" id="VJXX01000001">
    <property type="protein sequence ID" value="MPY09146.1"/>
    <property type="molecule type" value="Genomic_DNA"/>
</dbReference>
<dbReference type="RefSeq" id="WP_152811481.1">
    <property type="nucleotide sequence ID" value="NZ_VJXX01000001.1"/>
</dbReference>
<organism evidence="1 2">
    <name type="scientific">Arthrobacter bussei</name>
    <dbReference type="NCBI Taxonomy" id="2594179"/>
    <lineage>
        <taxon>Bacteria</taxon>
        <taxon>Bacillati</taxon>
        <taxon>Actinomycetota</taxon>
        <taxon>Actinomycetes</taxon>
        <taxon>Micrococcales</taxon>
        <taxon>Micrococcaceae</taxon>
        <taxon>Arthrobacter</taxon>
    </lineage>
</organism>